<evidence type="ECO:0000256" key="4">
    <source>
        <dbReference type="ARBA" id="ARBA00022840"/>
    </source>
</evidence>
<keyword evidence="3" id="KW-0547">Nucleotide-binding</keyword>
<dbReference type="Pfam" id="PF00005">
    <property type="entry name" value="ABC_tran"/>
    <property type="match status" value="1"/>
</dbReference>
<dbReference type="SMART" id="SM00382">
    <property type="entry name" value="AAA"/>
    <property type="match status" value="1"/>
</dbReference>
<gene>
    <name evidence="6" type="ORF">ENG63_08210</name>
</gene>
<proteinExistence type="inferred from homology"/>
<accession>A0A7C0U3M0</accession>
<dbReference type="Gene3D" id="3.40.50.300">
    <property type="entry name" value="P-loop containing nucleotide triphosphate hydrolases"/>
    <property type="match status" value="1"/>
</dbReference>
<dbReference type="PROSITE" id="PS50893">
    <property type="entry name" value="ABC_TRANSPORTER_2"/>
    <property type="match status" value="1"/>
</dbReference>
<dbReference type="Pfam" id="PF14524">
    <property type="entry name" value="Wzt_C"/>
    <property type="match status" value="1"/>
</dbReference>
<dbReference type="AlphaFoldDB" id="A0A7C0U3M0"/>
<dbReference type="InterPro" id="IPR015860">
    <property type="entry name" value="ABC_transpr_TagH-like"/>
</dbReference>
<dbReference type="GO" id="GO:0016887">
    <property type="term" value="F:ATP hydrolysis activity"/>
    <property type="evidence" value="ECO:0007669"/>
    <property type="project" value="InterPro"/>
</dbReference>
<name>A0A7C0U3M0_DESA2</name>
<comment type="similarity">
    <text evidence="1">Belongs to the ABC transporter superfamily.</text>
</comment>
<sequence length="398" mass="44752">MIEVKNLWKIFKLYQKPSDRLKELLLRKNYHIDFAALKGVSFSIKNGEVLGIVGPNGSGKSTLLKILTGVIFPDKGEVKVKGKIAGILELGTGFNFELTGLENIYFNGMLLGMSKNEIEEKKEAIIEFSELQEFINEPLKVYSTGMVMRLAFSIAVHTDPDCFLIDEALAVGDAHFQQKCMKKIKEFKKKGKTIIFVSHDMNAVKLLCDKAILLHKGEILDEGKPEKVINTYNFLLAKLEEKENYFVVKEKKSSYGSFEVKILKVDLKGVESQSRIVASGEMVNVKIKCKAFKDIPELTLGILIRDRFAQDIFGINTALLEKNLNLKTGEICSVIFKFPMNIAPGKYTLTVAAHAGKSHSERCYHWIDNAISFEVVGYKHKVFIGVAYLPTQVQVVKE</sequence>
<dbReference type="Proteomes" id="UP000886289">
    <property type="component" value="Unassembled WGS sequence"/>
</dbReference>
<comment type="caution">
    <text evidence="6">The sequence shown here is derived from an EMBL/GenBank/DDBJ whole genome shotgun (WGS) entry which is preliminary data.</text>
</comment>
<dbReference type="CDD" id="cd10147">
    <property type="entry name" value="Wzt_C-like"/>
    <property type="match status" value="1"/>
</dbReference>
<dbReference type="InterPro" id="IPR027417">
    <property type="entry name" value="P-loop_NTPase"/>
</dbReference>
<evidence type="ECO:0000256" key="1">
    <source>
        <dbReference type="ARBA" id="ARBA00005417"/>
    </source>
</evidence>
<evidence type="ECO:0000259" key="5">
    <source>
        <dbReference type="PROSITE" id="PS50893"/>
    </source>
</evidence>
<dbReference type="GO" id="GO:0140359">
    <property type="term" value="F:ABC-type transporter activity"/>
    <property type="evidence" value="ECO:0007669"/>
    <property type="project" value="InterPro"/>
</dbReference>
<protein>
    <submittedName>
        <fullName evidence="6">ABC transporter ATP-binding protein</fullName>
    </submittedName>
</protein>
<reference evidence="6" key="1">
    <citation type="journal article" date="2020" name="mSystems">
        <title>Genome- and Community-Level Interaction Insights into Carbon Utilization and Element Cycling Functions of Hydrothermarchaeota in Hydrothermal Sediment.</title>
        <authorList>
            <person name="Zhou Z."/>
            <person name="Liu Y."/>
            <person name="Xu W."/>
            <person name="Pan J."/>
            <person name="Luo Z.H."/>
            <person name="Li M."/>
        </authorList>
    </citation>
    <scope>NUCLEOTIDE SEQUENCE [LARGE SCALE GENOMIC DNA]</scope>
    <source>
        <strain evidence="6">HyVt-233</strain>
    </source>
</reference>
<dbReference type="InterPro" id="IPR003593">
    <property type="entry name" value="AAA+_ATPase"/>
</dbReference>
<evidence type="ECO:0000256" key="2">
    <source>
        <dbReference type="ARBA" id="ARBA00022448"/>
    </source>
</evidence>
<dbReference type="PANTHER" id="PTHR46743">
    <property type="entry name" value="TEICHOIC ACIDS EXPORT ATP-BINDING PROTEIN TAGH"/>
    <property type="match status" value="1"/>
</dbReference>
<dbReference type="PANTHER" id="PTHR46743:SF2">
    <property type="entry name" value="TEICHOIC ACIDS EXPORT ATP-BINDING PROTEIN TAGH"/>
    <property type="match status" value="1"/>
</dbReference>
<feature type="domain" description="ABC transporter" evidence="5">
    <location>
        <begin position="2"/>
        <end position="241"/>
    </location>
</feature>
<evidence type="ECO:0000313" key="6">
    <source>
        <dbReference type="EMBL" id="HDD44823.1"/>
    </source>
</evidence>
<dbReference type="SUPFAM" id="SSF52540">
    <property type="entry name" value="P-loop containing nucleoside triphosphate hydrolases"/>
    <property type="match status" value="1"/>
</dbReference>
<keyword evidence="4 6" id="KW-0067">ATP-binding</keyword>
<organism evidence="6">
    <name type="scientific">Desulfofervidus auxilii</name>
    <dbReference type="NCBI Taxonomy" id="1621989"/>
    <lineage>
        <taxon>Bacteria</taxon>
        <taxon>Pseudomonadati</taxon>
        <taxon>Thermodesulfobacteriota</taxon>
        <taxon>Candidatus Desulfofervidia</taxon>
        <taxon>Candidatus Desulfofervidales</taxon>
        <taxon>Candidatus Desulfofervidaceae</taxon>
        <taxon>Candidatus Desulfofervidus</taxon>
    </lineage>
</organism>
<dbReference type="GO" id="GO:0016020">
    <property type="term" value="C:membrane"/>
    <property type="evidence" value="ECO:0007669"/>
    <property type="project" value="InterPro"/>
</dbReference>
<dbReference type="InterPro" id="IPR003439">
    <property type="entry name" value="ABC_transporter-like_ATP-bd"/>
</dbReference>
<evidence type="ECO:0000256" key="3">
    <source>
        <dbReference type="ARBA" id="ARBA00022741"/>
    </source>
</evidence>
<dbReference type="EMBL" id="DRBS01000306">
    <property type="protein sequence ID" value="HDD44823.1"/>
    <property type="molecule type" value="Genomic_DNA"/>
</dbReference>
<dbReference type="GO" id="GO:0005524">
    <property type="term" value="F:ATP binding"/>
    <property type="evidence" value="ECO:0007669"/>
    <property type="project" value="UniProtKB-KW"/>
</dbReference>
<dbReference type="Gene3D" id="2.70.50.60">
    <property type="entry name" value="abc- transporter (atp binding component) like domain"/>
    <property type="match status" value="1"/>
</dbReference>
<keyword evidence="2" id="KW-0813">Transport</keyword>
<dbReference type="InterPro" id="IPR050683">
    <property type="entry name" value="Bact_Polysacc_Export_ATP-bd"/>
</dbReference>
<dbReference type="InterPro" id="IPR029439">
    <property type="entry name" value="Wzt_C"/>
</dbReference>
<dbReference type="CDD" id="cd03220">
    <property type="entry name" value="ABC_KpsT_Wzt"/>
    <property type="match status" value="1"/>
</dbReference>